<feature type="domain" description="EGF-like" evidence="9">
    <location>
        <begin position="1048"/>
        <end position="1086"/>
    </location>
</feature>
<dbReference type="PROSITE" id="PS50026">
    <property type="entry name" value="EGF_3"/>
    <property type="match status" value="2"/>
</dbReference>
<dbReference type="FunFam" id="2.20.100.10:FF:000007">
    <property type="entry name" value="Thrombospondin 1"/>
    <property type="match status" value="1"/>
</dbReference>
<dbReference type="InterPro" id="IPR003410">
    <property type="entry name" value="HYR_dom"/>
</dbReference>
<protein>
    <recommendedName>
        <fullName evidence="14">Sushi, von Willebrand factor type A, EGF and pentraxin domain-containing protein 1-like</fullName>
    </recommendedName>
</protein>
<feature type="domain" description="EGF-like" evidence="9">
    <location>
        <begin position="1011"/>
        <end position="1046"/>
    </location>
</feature>
<dbReference type="SMART" id="SM00032">
    <property type="entry name" value="CCP"/>
    <property type="match status" value="5"/>
</dbReference>
<dbReference type="InterPro" id="IPR000152">
    <property type="entry name" value="EGF-type_Asp/Asn_hydroxyl_site"/>
</dbReference>
<feature type="domain" description="Sushi" evidence="11">
    <location>
        <begin position="280"/>
        <end position="338"/>
    </location>
</feature>
<dbReference type="InterPro" id="IPR000742">
    <property type="entry name" value="EGF"/>
</dbReference>
<keyword evidence="1 6" id="KW-0245">EGF-like domain</keyword>
<dbReference type="Gene3D" id="2.60.40.10">
    <property type="entry name" value="Immunoglobulins"/>
    <property type="match status" value="1"/>
</dbReference>
<evidence type="ECO:0000313" key="13">
    <source>
        <dbReference type="Proteomes" id="UP001347796"/>
    </source>
</evidence>
<proteinExistence type="predicted"/>
<dbReference type="Pfam" id="PF00090">
    <property type="entry name" value="TSP_1"/>
    <property type="match status" value="1"/>
</dbReference>
<keyword evidence="2 8" id="KW-0732">Signal</keyword>
<dbReference type="InterPro" id="IPR001881">
    <property type="entry name" value="EGF-like_Ca-bd_dom"/>
</dbReference>
<dbReference type="InterPro" id="IPR013783">
    <property type="entry name" value="Ig-like_fold"/>
</dbReference>
<dbReference type="InterPro" id="IPR000884">
    <property type="entry name" value="TSP1_rpt"/>
</dbReference>
<feature type="domain" description="HYR" evidence="10">
    <location>
        <begin position="133"/>
        <end position="219"/>
    </location>
</feature>
<dbReference type="PROSITE" id="PS00022">
    <property type="entry name" value="EGF_1"/>
    <property type="match status" value="1"/>
</dbReference>
<dbReference type="GO" id="GO:0005509">
    <property type="term" value="F:calcium ion binding"/>
    <property type="evidence" value="ECO:0007669"/>
    <property type="project" value="InterPro"/>
</dbReference>
<dbReference type="Pfam" id="PF07699">
    <property type="entry name" value="Ephrin_rec_like"/>
    <property type="match status" value="3"/>
</dbReference>
<keyword evidence="4 6" id="KW-1015">Disulfide bond</keyword>
<dbReference type="PROSITE" id="PS00010">
    <property type="entry name" value="ASX_HYDROXYL"/>
    <property type="match status" value="1"/>
</dbReference>
<dbReference type="InterPro" id="IPR011641">
    <property type="entry name" value="Tyr-kin_ephrin_A/B_rcpt-like"/>
</dbReference>
<evidence type="ECO:0000256" key="6">
    <source>
        <dbReference type="PROSITE-ProRule" id="PRU00076"/>
    </source>
</evidence>
<accession>A0AAN8KFZ6</accession>
<dbReference type="FunFam" id="2.10.50.10:FF:000018">
    <property type="entry name" value="Sushi, von Willebrand factor type A, EGF and pentraxin domain-containing 1"/>
    <property type="match status" value="1"/>
</dbReference>
<dbReference type="InterPro" id="IPR000436">
    <property type="entry name" value="Sushi_SCR_CCP_dom"/>
</dbReference>
<evidence type="ECO:0000259" key="10">
    <source>
        <dbReference type="PROSITE" id="PS50825"/>
    </source>
</evidence>
<dbReference type="Gene3D" id="2.10.50.10">
    <property type="entry name" value="Tumor Necrosis Factor Receptor, subunit A, domain 2"/>
    <property type="match status" value="3"/>
</dbReference>
<dbReference type="SUPFAM" id="SSF49899">
    <property type="entry name" value="Concanavalin A-like lectins/glucanases"/>
    <property type="match status" value="1"/>
</dbReference>
<evidence type="ECO:0008006" key="14">
    <source>
        <dbReference type="Google" id="ProtNLM"/>
    </source>
</evidence>
<dbReference type="SUPFAM" id="SSF57196">
    <property type="entry name" value="EGF/Laminin"/>
    <property type="match status" value="2"/>
</dbReference>
<dbReference type="PROSITE" id="PS50923">
    <property type="entry name" value="SUSHI"/>
    <property type="match status" value="4"/>
</dbReference>
<feature type="disulfide bond" evidence="6">
    <location>
        <begin position="1076"/>
        <end position="1085"/>
    </location>
</feature>
<feature type="disulfide bond" evidence="6">
    <location>
        <begin position="1057"/>
        <end position="1074"/>
    </location>
</feature>
<dbReference type="PROSITE" id="PS50825">
    <property type="entry name" value="HYR"/>
    <property type="match status" value="2"/>
</dbReference>
<dbReference type="SUPFAM" id="SSF57184">
    <property type="entry name" value="Growth factor receptor domain"/>
    <property type="match status" value="2"/>
</dbReference>
<evidence type="ECO:0000256" key="5">
    <source>
        <dbReference type="ARBA" id="ARBA00023180"/>
    </source>
</evidence>
<dbReference type="PRINTS" id="PR01705">
    <property type="entry name" value="TSP1REPEAT"/>
</dbReference>
<dbReference type="InterPro" id="IPR013320">
    <property type="entry name" value="ConA-like_dom_sf"/>
</dbReference>
<dbReference type="Gene3D" id="2.60.120.200">
    <property type="match status" value="1"/>
</dbReference>
<feature type="chain" id="PRO_5043022870" description="Sushi, von Willebrand factor type A, EGF and pentraxin domain-containing protein 1-like" evidence="8">
    <location>
        <begin position="27"/>
        <end position="1399"/>
    </location>
</feature>
<feature type="disulfide bond" evidence="6">
    <location>
        <begin position="1036"/>
        <end position="1045"/>
    </location>
</feature>
<dbReference type="Gene3D" id="2.20.100.10">
    <property type="entry name" value="Thrombospondin type-1 (TSP1) repeat"/>
    <property type="match status" value="1"/>
</dbReference>
<feature type="disulfide bond" evidence="6">
    <location>
        <begin position="1015"/>
        <end position="1025"/>
    </location>
</feature>
<evidence type="ECO:0000256" key="4">
    <source>
        <dbReference type="ARBA" id="ARBA00023157"/>
    </source>
</evidence>
<dbReference type="InterPro" id="IPR009030">
    <property type="entry name" value="Growth_fac_rcpt_cys_sf"/>
</dbReference>
<gene>
    <name evidence="12" type="ORF">SNE40_000907</name>
</gene>
<feature type="domain" description="Sushi" evidence="11">
    <location>
        <begin position="421"/>
        <end position="486"/>
    </location>
</feature>
<dbReference type="SUPFAM" id="SSF57535">
    <property type="entry name" value="Complement control module/SCR domain"/>
    <property type="match status" value="4"/>
</dbReference>
<dbReference type="InterPro" id="IPR036383">
    <property type="entry name" value="TSP1_rpt_sf"/>
</dbReference>
<keyword evidence="13" id="KW-1185">Reference proteome</keyword>
<dbReference type="InterPro" id="IPR043555">
    <property type="entry name" value="SRPX-like"/>
</dbReference>
<dbReference type="PANTHER" id="PTHR46343:SF2">
    <property type="entry name" value="SUSHI_VON WILLEBRAND FACTOR TYPE A_EGF_PENTRAXIN DOMAIN-CONTAINING 1"/>
    <property type="match status" value="1"/>
</dbReference>
<evidence type="ECO:0000259" key="9">
    <source>
        <dbReference type="PROSITE" id="PS50026"/>
    </source>
</evidence>
<keyword evidence="3" id="KW-0677">Repeat</keyword>
<evidence type="ECO:0000256" key="8">
    <source>
        <dbReference type="SAM" id="SignalP"/>
    </source>
</evidence>
<reference evidence="12 13" key="1">
    <citation type="submission" date="2024-01" db="EMBL/GenBank/DDBJ databases">
        <title>The genome of the rayed Mediterranean limpet Patella caerulea (Linnaeus, 1758).</title>
        <authorList>
            <person name="Anh-Thu Weber A."/>
            <person name="Halstead-Nussloch G."/>
        </authorList>
    </citation>
    <scope>NUCLEOTIDE SEQUENCE [LARGE SCALE GENOMIC DNA]</scope>
    <source>
        <strain evidence="12">AATW-2023a</strain>
        <tissue evidence="12">Whole specimen</tissue>
    </source>
</reference>
<dbReference type="SMART" id="SM00179">
    <property type="entry name" value="EGF_CA"/>
    <property type="match status" value="3"/>
</dbReference>
<feature type="disulfide bond" evidence="7">
    <location>
        <begin position="250"/>
        <end position="277"/>
    </location>
</feature>
<dbReference type="CDD" id="cd00033">
    <property type="entry name" value="CCP"/>
    <property type="match status" value="1"/>
</dbReference>
<evidence type="ECO:0000256" key="1">
    <source>
        <dbReference type="ARBA" id="ARBA00022536"/>
    </source>
</evidence>
<dbReference type="Pfam" id="PF00084">
    <property type="entry name" value="Sushi"/>
    <property type="match status" value="2"/>
</dbReference>
<evidence type="ECO:0000256" key="7">
    <source>
        <dbReference type="PROSITE-ProRule" id="PRU00302"/>
    </source>
</evidence>
<feature type="signal peptide" evidence="8">
    <location>
        <begin position="1"/>
        <end position="26"/>
    </location>
</feature>
<dbReference type="SMART" id="SM00209">
    <property type="entry name" value="TSP1"/>
    <property type="match status" value="1"/>
</dbReference>
<dbReference type="SMART" id="SM01411">
    <property type="entry name" value="Ephrin_rec_like"/>
    <property type="match status" value="3"/>
</dbReference>
<evidence type="ECO:0000313" key="12">
    <source>
        <dbReference type="EMBL" id="KAK6195486.1"/>
    </source>
</evidence>
<dbReference type="Proteomes" id="UP001347796">
    <property type="component" value="Unassembled WGS sequence"/>
</dbReference>
<evidence type="ECO:0000259" key="11">
    <source>
        <dbReference type="PROSITE" id="PS50923"/>
    </source>
</evidence>
<feature type="disulfide bond" evidence="7">
    <location>
        <begin position="423"/>
        <end position="466"/>
    </location>
</feature>
<dbReference type="Gene3D" id="2.10.25.10">
    <property type="entry name" value="Laminin"/>
    <property type="match status" value="2"/>
</dbReference>
<dbReference type="SMART" id="SM00181">
    <property type="entry name" value="EGF"/>
    <property type="match status" value="4"/>
</dbReference>
<dbReference type="PROSITE" id="PS50092">
    <property type="entry name" value="TSP1"/>
    <property type="match status" value="1"/>
</dbReference>
<dbReference type="Gene3D" id="2.10.70.10">
    <property type="entry name" value="Complement Module, domain 1"/>
    <property type="match status" value="2"/>
</dbReference>
<dbReference type="EMBL" id="JAZGQO010000001">
    <property type="protein sequence ID" value="KAK6195486.1"/>
    <property type="molecule type" value="Genomic_DNA"/>
</dbReference>
<feature type="domain" description="Sushi" evidence="11">
    <location>
        <begin position="220"/>
        <end position="279"/>
    </location>
</feature>
<evidence type="ECO:0000256" key="3">
    <source>
        <dbReference type="ARBA" id="ARBA00022737"/>
    </source>
</evidence>
<dbReference type="CDD" id="cd00054">
    <property type="entry name" value="EGF_CA"/>
    <property type="match status" value="2"/>
</dbReference>
<evidence type="ECO:0000256" key="2">
    <source>
        <dbReference type="ARBA" id="ARBA00022729"/>
    </source>
</evidence>
<dbReference type="Pfam" id="PF02494">
    <property type="entry name" value="HYR"/>
    <property type="match status" value="2"/>
</dbReference>
<feature type="domain" description="Sushi" evidence="11">
    <location>
        <begin position="487"/>
        <end position="551"/>
    </location>
</feature>
<keyword evidence="7" id="KW-0768">Sushi</keyword>
<organism evidence="12 13">
    <name type="scientific">Patella caerulea</name>
    <name type="common">Rayed Mediterranean limpet</name>
    <dbReference type="NCBI Taxonomy" id="87958"/>
    <lineage>
        <taxon>Eukaryota</taxon>
        <taxon>Metazoa</taxon>
        <taxon>Spiralia</taxon>
        <taxon>Lophotrochozoa</taxon>
        <taxon>Mollusca</taxon>
        <taxon>Gastropoda</taxon>
        <taxon>Patellogastropoda</taxon>
        <taxon>Patelloidea</taxon>
        <taxon>Patellidae</taxon>
        <taxon>Patella</taxon>
    </lineage>
</organism>
<dbReference type="PROSITE" id="PS01186">
    <property type="entry name" value="EGF_2"/>
    <property type="match status" value="2"/>
</dbReference>
<dbReference type="FunFam" id="2.10.25.10:FF:000321">
    <property type="entry name" value="Protein delta homolog 1"/>
    <property type="match status" value="1"/>
</dbReference>
<dbReference type="InterPro" id="IPR035976">
    <property type="entry name" value="Sushi/SCR/CCP_sf"/>
</dbReference>
<sequence>MKRALCGIRFCLTLLNLAVLNHRVLSSQADIQGKCDTDLLRQFRIECITENREVSRDQIVPHGTRCLISCSNDTSVSPRGLRICRNGNWEGSVINCKEKAPTVRFESNRNKRGVRRCTRTCRRGWWWSRRCHTHCFYLPEIQCPTVPLIQYAARSKTYVNVYWNYPTASGGVGHRSISQTRGLSSGSRFYGTQYHIIEYKVVDEQGNRAYCSFYFQVIVRKCNYPTRPYNGAYTCSKYPVIYGATCSFTCNIGYKLVGQTTLTCGAYRSFNFPPPRCETVKCTTPPLRITDGVITCPSNPIYQSLCSIQCNNGFAQSPRGSFSCNQYGRWVGTFRCTDVTPPVFDKCPQNMIVETDRNRTDAQVSWIVSATDNTNGVSLVKTEGPDNSSRLTVGTYTISYTATDQSGHSVTCSFTVTVKGLACKPPQFVEDDRDLVSTCVSLVVGASCSLSCKHNKKLEGDSIITCEKDDNMQTYWKYLNLPNCVGEKCPNLTAPRNGALSCSKWNDGAFCSVQCSSRYQIAQGVPELHICGSDGKWTPPENSERRPNCVRRKPGTGKSVTTELALYYDGSCEDAKDQIKQNFINKLNGRYQGLCKPEEGCTVQNVDVICGATERRKRSSKFLHQISKRSAAVIYLVWDVVVKFSANKTYEEGVPEVENVITRVLAVIEIDIKNGTYDDLAPGVRTDRESLYTFPSELVCDLGLKPNYQTNTCASCPTGTIYDKIEDDCQPCPLGTYQDEEGSFICKRCPYGTTTQDVASTHQDNCTQICAAGYFSQTGIRPCSPCPLGTFQNQTHSTTCLRCPNGKTSLQEASTDIDSCKEFDFEFEDVGYIRSGLTPRTNSSYDESYLSEFTFVALLQIKEQGMDMSIQQNGVSYFSIHIGQQITVTISGVSKSVPSILGAWFHIVVTVSSTSTGVKLFSLGQLEKTTQFSSGTSIPRNGTFLHLQSRHGDRVTMRYLRVVSGLLTVGQIASLTNTCGLTDDDILFSLDVFDNLLIRNVSAVSPSTCDVTNDCLSSPCGNHTCTDKVDGFNCTCKDGYTGTTCNIPPDYCVNHLCENGATCINSPATKNYTCVCPNGFRATLCDYEIVNGGWSDWGNWSQCSVTCNNGVRSRERTCTNPPPDVDGRPCTGNASETEACTQPECPECRKSDLTLPDSVDKVTCNGTINALTCTPTCKVGMIYTTDEPIFYQCSDGEWSPGTHVAPCSKKTVPTYIEVVIWLKLRGILDCHSINDSAVLQQVQSTVSILPCSANRNCLSLAIFSACGDGVKVTFNISTTRSIAGLAAAMKTVDDTANILQKNVSLFDVNLNGAVYSGDINAIETLNCPLGSVVTDQACVECPPGTYYSTVNGTECILCDRGTFQPYMGMTSCLNCQPGFTTEYIGSLDASKCSVTAGVV</sequence>
<name>A0AAN8KFZ6_PATCE</name>
<keyword evidence="5" id="KW-0325">Glycoprotein</keyword>
<comment type="caution">
    <text evidence="12">The sequence shown here is derived from an EMBL/GenBank/DDBJ whole genome shotgun (WGS) entry which is preliminary data.</text>
</comment>
<dbReference type="SUPFAM" id="SSF82895">
    <property type="entry name" value="TSP-1 type 1 repeat"/>
    <property type="match status" value="1"/>
</dbReference>
<dbReference type="PANTHER" id="PTHR46343">
    <property type="entry name" value="HYR DOMAIN-CONTAINING PROTEIN"/>
    <property type="match status" value="1"/>
</dbReference>
<comment type="caution">
    <text evidence="6">Lacks conserved residue(s) required for the propagation of feature annotation.</text>
</comment>
<feature type="domain" description="HYR" evidence="10">
    <location>
        <begin position="337"/>
        <end position="420"/>
    </location>
</feature>